<dbReference type="EMBL" id="BAAALF010000107">
    <property type="protein sequence ID" value="GAA1254037.1"/>
    <property type="molecule type" value="Genomic_DNA"/>
</dbReference>
<name>A0ABN1WPU1_9ACTN</name>
<keyword evidence="2" id="KW-1185">Reference proteome</keyword>
<dbReference type="Proteomes" id="UP001500037">
    <property type="component" value="Unassembled WGS sequence"/>
</dbReference>
<evidence type="ECO:0000313" key="2">
    <source>
        <dbReference type="Proteomes" id="UP001500037"/>
    </source>
</evidence>
<comment type="caution">
    <text evidence="1">The sequence shown here is derived from an EMBL/GenBank/DDBJ whole genome shotgun (WGS) entry which is preliminary data.</text>
</comment>
<reference evidence="1 2" key="1">
    <citation type="journal article" date="2019" name="Int. J. Syst. Evol. Microbiol.">
        <title>The Global Catalogue of Microorganisms (GCM) 10K type strain sequencing project: providing services to taxonomists for standard genome sequencing and annotation.</title>
        <authorList>
            <consortium name="The Broad Institute Genomics Platform"/>
            <consortium name="The Broad Institute Genome Sequencing Center for Infectious Disease"/>
            <person name="Wu L."/>
            <person name="Ma J."/>
        </authorList>
    </citation>
    <scope>NUCLEOTIDE SEQUENCE [LARGE SCALE GENOMIC DNA]</scope>
    <source>
        <strain evidence="1 2">JCM 13004</strain>
    </source>
</reference>
<organism evidence="1 2">
    <name type="scientific">Kitasatospora nipponensis</name>
    <dbReference type="NCBI Taxonomy" id="258049"/>
    <lineage>
        <taxon>Bacteria</taxon>
        <taxon>Bacillati</taxon>
        <taxon>Actinomycetota</taxon>
        <taxon>Actinomycetes</taxon>
        <taxon>Kitasatosporales</taxon>
        <taxon>Streptomycetaceae</taxon>
        <taxon>Kitasatospora</taxon>
    </lineage>
</organism>
<evidence type="ECO:0000313" key="1">
    <source>
        <dbReference type="EMBL" id="GAA1254037.1"/>
    </source>
</evidence>
<proteinExistence type="predicted"/>
<accession>A0ABN1WPU1</accession>
<protein>
    <submittedName>
        <fullName evidence="1">Uncharacterized protein</fullName>
    </submittedName>
</protein>
<gene>
    <name evidence="1" type="ORF">GCM10009665_50880</name>
</gene>
<sequence length="197" mass="18703">MDADSGSGEGGHVVGGEEAEGFVEVVRVGAGGFQEGDGGVVGGEPGEGVQGLDGAGVAGGEGLEGLGPDAGDGAFGVDAVGCLVELGGQAPAVGLDADGGVLPKVGAGLFECEGQVPQLGGQRAGFLGFAGRGRPVRERVGTDEFCGLVGVEDSEGVSGDDVGPSDGAAAGDEVVAAVEGSEVGGQVGGCFDVVEDE</sequence>